<feature type="compositionally biased region" description="Polar residues" evidence="1">
    <location>
        <begin position="61"/>
        <end position="73"/>
    </location>
</feature>
<accession>A0A0V0SMM3</accession>
<keyword evidence="3" id="KW-1185">Reference proteome</keyword>
<reference evidence="2 3" key="1">
    <citation type="submission" date="2015-01" db="EMBL/GenBank/DDBJ databases">
        <title>Evolution of Trichinella species and genotypes.</title>
        <authorList>
            <person name="Korhonen P.K."/>
            <person name="Edoardo P."/>
            <person name="Giuseppe L.R."/>
            <person name="Gasser R.B."/>
        </authorList>
    </citation>
    <scope>NUCLEOTIDE SEQUENCE [LARGE SCALE GENOMIC DNA]</scope>
    <source>
        <strain evidence="2">ISS37</strain>
    </source>
</reference>
<dbReference type="Proteomes" id="UP000054630">
    <property type="component" value="Unassembled WGS sequence"/>
</dbReference>
<evidence type="ECO:0000256" key="1">
    <source>
        <dbReference type="SAM" id="MobiDB-lite"/>
    </source>
</evidence>
<dbReference type="OrthoDB" id="5935976at2759"/>
<proteinExistence type="predicted"/>
<comment type="caution">
    <text evidence="2">The sequence shown here is derived from an EMBL/GenBank/DDBJ whole genome shotgun (WGS) entry which is preliminary data.</text>
</comment>
<feature type="compositionally biased region" description="Basic and acidic residues" evidence="1">
    <location>
        <begin position="97"/>
        <end position="119"/>
    </location>
</feature>
<sequence>MGMHVGQSSTAQIRYGTSKVTVAYSYRWVRDVGSLLYEALPAGNSPKINAAADENVQDIETLNIFQDQTSTPPEGSVESPKATDHAESSSTTVETGDMEHKPDGSVTIKQDDALQKSRR</sequence>
<name>A0A0V0SMM3_9BILA</name>
<dbReference type="EMBL" id="JYDL01000002">
    <property type="protein sequence ID" value="KRX27701.1"/>
    <property type="molecule type" value="Genomic_DNA"/>
</dbReference>
<organism evidence="2 3">
    <name type="scientific">Trichinella nelsoni</name>
    <dbReference type="NCBI Taxonomy" id="6336"/>
    <lineage>
        <taxon>Eukaryota</taxon>
        <taxon>Metazoa</taxon>
        <taxon>Ecdysozoa</taxon>
        <taxon>Nematoda</taxon>
        <taxon>Enoplea</taxon>
        <taxon>Dorylaimia</taxon>
        <taxon>Trichinellida</taxon>
        <taxon>Trichinellidae</taxon>
        <taxon>Trichinella</taxon>
    </lineage>
</organism>
<evidence type="ECO:0000313" key="3">
    <source>
        <dbReference type="Proteomes" id="UP000054630"/>
    </source>
</evidence>
<evidence type="ECO:0000313" key="2">
    <source>
        <dbReference type="EMBL" id="KRX27701.1"/>
    </source>
</evidence>
<protein>
    <submittedName>
        <fullName evidence="2">Uncharacterized protein</fullName>
    </submittedName>
</protein>
<feature type="region of interest" description="Disordered" evidence="1">
    <location>
        <begin position="61"/>
        <end position="119"/>
    </location>
</feature>
<dbReference type="AlphaFoldDB" id="A0A0V0SMM3"/>
<gene>
    <name evidence="2" type="ORF">T07_7999</name>
</gene>